<dbReference type="PANTHER" id="PTHR30352">
    <property type="entry name" value="PYRUVATE FORMATE-LYASE-ACTIVATING ENZYME"/>
    <property type="match status" value="1"/>
</dbReference>
<dbReference type="GO" id="GO:0003824">
    <property type="term" value="F:catalytic activity"/>
    <property type="evidence" value="ECO:0007669"/>
    <property type="project" value="InterPro"/>
</dbReference>
<organism evidence="8 9">
    <name type="scientific">Infirmifilum lucidum</name>
    <dbReference type="NCBI Taxonomy" id="2776706"/>
    <lineage>
        <taxon>Archaea</taxon>
        <taxon>Thermoproteota</taxon>
        <taxon>Thermoprotei</taxon>
        <taxon>Thermofilales</taxon>
        <taxon>Thermofilaceae</taxon>
        <taxon>Infirmifilum</taxon>
    </lineage>
</organism>
<evidence type="ECO:0000256" key="3">
    <source>
        <dbReference type="ARBA" id="ARBA00022723"/>
    </source>
</evidence>
<dbReference type="SFLD" id="SFLDG01101">
    <property type="entry name" value="Uncharacterised_Radical_SAM_Su"/>
    <property type="match status" value="1"/>
</dbReference>
<keyword evidence="4 6" id="KW-0408">Iron</keyword>
<evidence type="ECO:0000256" key="5">
    <source>
        <dbReference type="ARBA" id="ARBA00023014"/>
    </source>
</evidence>
<comment type="cofactor">
    <cofactor evidence="6">
        <name>[4Fe-4S] cluster</name>
        <dbReference type="ChEBI" id="CHEBI:49883"/>
    </cofactor>
    <text evidence="6">Binds 1 [4Fe-4S] cluster. The cluster is coordinated with 3 cysteines and an exchangeable S-adenosyl-L-methionine.</text>
</comment>
<proteinExistence type="predicted"/>
<dbReference type="InterPro" id="IPR016431">
    <property type="entry name" value="Pyrv-formate_lyase-activ_prd"/>
</dbReference>
<dbReference type="EMBL" id="CP062310">
    <property type="protein sequence ID" value="QOJ78695.1"/>
    <property type="molecule type" value="Genomic_DNA"/>
</dbReference>
<dbReference type="KEGG" id="thel:IG193_08065"/>
<evidence type="ECO:0000259" key="7">
    <source>
        <dbReference type="PROSITE" id="PS51918"/>
    </source>
</evidence>
<dbReference type="PROSITE" id="PS51918">
    <property type="entry name" value="RADICAL_SAM"/>
    <property type="match status" value="1"/>
</dbReference>
<dbReference type="PANTHER" id="PTHR30352:SF5">
    <property type="entry name" value="PYRUVATE FORMATE-LYASE 1-ACTIVATING ENZYME"/>
    <property type="match status" value="1"/>
</dbReference>
<name>A0A7L9FIT1_9CREN</name>
<feature type="binding site" evidence="6">
    <location>
        <position position="82"/>
    </location>
    <ligand>
        <name>[4Fe-4S] cluster</name>
        <dbReference type="ChEBI" id="CHEBI:49883"/>
        <note>4Fe-4S-S-AdoMet</note>
    </ligand>
</feature>
<dbReference type="InterPro" id="IPR034457">
    <property type="entry name" value="Organic_radical-activating"/>
</dbReference>
<evidence type="ECO:0000256" key="6">
    <source>
        <dbReference type="PIRSR" id="PIRSR004869-50"/>
    </source>
</evidence>
<evidence type="ECO:0000256" key="1">
    <source>
        <dbReference type="ARBA" id="ARBA00022485"/>
    </source>
</evidence>
<keyword evidence="5 6" id="KW-0411">Iron-sulfur</keyword>
<feature type="binding site" evidence="6">
    <location>
        <position position="86"/>
    </location>
    <ligand>
        <name>[4Fe-4S] cluster</name>
        <dbReference type="ChEBI" id="CHEBI:49883"/>
        <note>4Fe-4S-S-AdoMet</note>
    </ligand>
</feature>
<accession>A0A7L9FIT1</accession>
<dbReference type="RefSeq" id="WP_192818667.1">
    <property type="nucleotide sequence ID" value="NZ_CP062310.1"/>
</dbReference>
<dbReference type="InterPro" id="IPR027596">
    <property type="entry name" value="AmmeMemoSam_rS"/>
</dbReference>
<dbReference type="SFLD" id="SFLDS00029">
    <property type="entry name" value="Radical_SAM"/>
    <property type="match status" value="1"/>
</dbReference>
<evidence type="ECO:0000256" key="2">
    <source>
        <dbReference type="ARBA" id="ARBA00022691"/>
    </source>
</evidence>
<feature type="binding site" evidence="6">
    <location>
        <position position="89"/>
    </location>
    <ligand>
        <name>[4Fe-4S] cluster</name>
        <dbReference type="ChEBI" id="CHEBI:49883"/>
        <note>4Fe-4S-S-AdoMet</note>
    </ligand>
</feature>
<dbReference type="CDD" id="cd01335">
    <property type="entry name" value="Radical_SAM"/>
    <property type="match status" value="1"/>
</dbReference>
<keyword evidence="1" id="KW-0004">4Fe-4S</keyword>
<dbReference type="GO" id="GO:0046872">
    <property type="term" value="F:metal ion binding"/>
    <property type="evidence" value="ECO:0007669"/>
    <property type="project" value="UniProtKB-KW"/>
</dbReference>
<evidence type="ECO:0000256" key="4">
    <source>
        <dbReference type="ARBA" id="ARBA00023004"/>
    </source>
</evidence>
<dbReference type="Pfam" id="PF04055">
    <property type="entry name" value="Radical_SAM"/>
    <property type="match status" value="1"/>
</dbReference>
<dbReference type="PIRSF" id="PIRSF004869">
    <property type="entry name" value="PflX_prd"/>
    <property type="match status" value="1"/>
</dbReference>
<dbReference type="GO" id="GO:0051539">
    <property type="term" value="F:4 iron, 4 sulfur cluster binding"/>
    <property type="evidence" value="ECO:0007669"/>
    <property type="project" value="UniProtKB-KW"/>
</dbReference>
<feature type="domain" description="Radical SAM core" evidence="7">
    <location>
        <begin position="67"/>
        <end position="278"/>
    </location>
</feature>
<gene>
    <name evidence="8" type="ORF">IG193_08065</name>
</gene>
<evidence type="ECO:0000313" key="9">
    <source>
        <dbReference type="Proteomes" id="UP000594121"/>
    </source>
</evidence>
<dbReference type="SUPFAM" id="SSF102114">
    <property type="entry name" value="Radical SAM enzymes"/>
    <property type="match status" value="1"/>
</dbReference>
<dbReference type="InterPro" id="IPR007197">
    <property type="entry name" value="rSAM"/>
</dbReference>
<dbReference type="InParanoid" id="A0A7L9FIT1"/>
<dbReference type="Gene3D" id="3.20.20.70">
    <property type="entry name" value="Aldolase class I"/>
    <property type="match status" value="1"/>
</dbReference>
<dbReference type="InterPro" id="IPR013785">
    <property type="entry name" value="Aldolase_TIM"/>
</dbReference>
<reference evidence="8 9" key="1">
    <citation type="submission" date="2020-10" db="EMBL/GenBank/DDBJ databases">
        <title>Thermofilum lucidum 3507LT sp. nov. a novel member of Thermofilaceae family isolated from Chile hot spring, and proposal of description order Thermofilales.</title>
        <authorList>
            <person name="Zayulina K.S."/>
            <person name="Elcheninov A.G."/>
            <person name="Toshchakov S.V."/>
            <person name="Kublanov I.V."/>
        </authorList>
    </citation>
    <scope>NUCLEOTIDE SEQUENCE [LARGE SCALE GENOMIC DNA]</scope>
    <source>
        <strain evidence="8 9">3507LT</strain>
    </source>
</reference>
<protein>
    <submittedName>
        <fullName evidence="8">Radical SAM protein</fullName>
    </submittedName>
</protein>
<dbReference type="Proteomes" id="UP000594121">
    <property type="component" value="Chromosome"/>
</dbReference>
<dbReference type="GeneID" id="59149843"/>
<dbReference type="InterPro" id="IPR058240">
    <property type="entry name" value="rSAM_sf"/>
</dbReference>
<dbReference type="AlphaFoldDB" id="A0A7L9FIT1"/>
<sequence>MRVARIQTGLGNGVVECGVCERRCRIKPGGSGICGNYVNVDGKLYHFGYGRLSAVESRPIEIKPLFHYWPNSTALTFSNWGCNFYCPWCQNYHLSFRRPSESDEVVPPERLVELARARGDEGFSASFNEPTTNFDYVADLAELAVKEGFYFMMVTNGYLTRAALKLLLDLGVDGWSIDLKGCPGMRVLRGVDHEKVLKNARLVIEEGGHVEIVYLVVTGVNDSEECIDWVLSRHLDVLGPSVPLHVNRYFPAYAWREPPTPLEKLLGVKRKAERLGLEYVYVGNLHDPELETTYCSKCRRPLIRREGYRVTYFKLSRENGKYKCPYCGHEIPIRGSYVPGKTLLWL</sequence>
<keyword evidence="2 6" id="KW-0949">S-adenosyl-L-methionine</keyword>
<evidence type="ECO:0000313" key="8">
    <source>
        <dbReference type="EMBL" id="QOJ78695.1"/>
    </source>
</evidence>
<keyword evidence="3 6" id="KW-0479">Metal-binding</keyword>
<keyword evidence="9" id="KW-1185">Reference proteome</keyword>